<name>A0ABU4WE48_9BACT</name>
<gene>
    <name evidence="1" type="ORF">MOX91_01385</name>
</gene>
<sequence>MKKLAIVLPIFSFALFCALAFVLGAVAGFFCVLSLKGGVCEVPAQSSPSFVADFLSDNSRKSEKFSASGFKGELSKILYRDFCEKGVSVGEILFAPDFELDGETLKVSIAVNSPISIFSSCRRLSFYFKISGGWFVLSDARLAGAKIPLPIAKIILKNAVGKYLECPLLRDAANRLSSCKVHAENGFLILEK</sequence>
<organism evidence="1 2">
    <name type="scientific">Intestinicryptomonas porci</name>
    <dbReference type="NCBI Taxonomy" id="2926320"/>
    <lineage>
        <taxon>Bacteria</taxon>
        <taxon>Pseudomonadati</taxon>
        <taxon>Verrucomicrobiota</taxon>
        <taxon>Opitutia</taxon>
        <taxon>Opitutales</taxon>
        <taxon>Intestinicryptomonaceae</taxon>
        <taxon>Intestinicryptomonas</taxon>
    </lineage>
</organism>
<reference evidence="1 2" key="1">
    <citation type="submission" date="2022-03" db="EMBL/GenBank/DDBJ databases">
        <title>Novel taxa within the pig intestine.</title>
        <authorList>
            <person name="Wylensek D."/>
            <person name="Bishof K."/>
            <person name="Afrizal A."/>
            <person name="Clavel T."/>
        </authorList>
    </citation>
    <scope>NUCLEOTIDE SEQUENCE [LARGE SCALE GENOMIC DNA]</scope>
    <source>
        <strain evidence="1 2">CLA-KB-P66</strain>
    </source>
</reference>
<protein>
    <submittedName>
        <fullName evidence="1">Uncharacterized protein</fullName>
    </submittedName>
</protein>
<evidence type="ECO:0000313" key="1">
    <source>
        <dbReference type="EMBL" id="MDX8414840.1"/>
    </source>
</evidence>
<dbReference type="Proteomes" id="UP001275932">
    <property type="component" value="Unassembled WGS sequence"/>
</dbReference>
<dbReference type="EMBL" id="JALBUT010000001">
    <property type="protein sequence ID" value="MDX8414840.1"/>
    <property type="molecule type" value="Genomic_DNA"/>
</dbReference>
<proteinExistence type="predicted"/>
<comment type="caution">
    <text evidence="1">The sequence shown here is derived from an EMBL/GenBank/DDBJ whole genome shotgun (WGS) entry which is preliminary data.</text>
</comment>
<dbReference type="RefSeq" id="WP_370396286.1">
    <property type="nucleotide sequence ID" value="NZ_JALBUT010000001.1"/>
</dbReference>
<keyword evidence="2" id="KW-1185">Reference proteome</keyword>
<accession>A0ABU4WE48</accession>
<evidence type="ECO:0000313" key="2">
    <source>
        <dbReference type="Proteomes" id="UP001275932"/>
    </source>
</evidence>